<organism evidence="2 3">
    <name type="scientific">Terribacillus saccharophilus</name>
    <dbReference type="NCBI Taxonomy" id="361277"/>
    <lineage>
        <taxon>Bacteria</taxon>
        <taxon>Bacillati</taxon>
        <taxon>Bacillota</taxon>
        <taxon>Bacilli</taxon>
        <taxon>Bacillales</taxon>
        <taxon>Bacillaceae</taxon>
        <taxon>Terribacillus</taxon>
    </lineage>
</organism>
<dbReference type="InterPro" id="IPR010288">
    <property type="entry name" value="EcsB_ABC"/>
</dbReference>
<keyword evidence="1" id="KW-0472">Membrane</keyword>
<dbReference type="EMBL" id="CP008876">
    <property type="protein sequence ID" value="AIF66033.1"/>
    <property type="molecule type" value="Genomic_DNA"/>
</dbReference>
<dbReference type="RefSeq" id="WP_038559269.1">
    <property type="nucleotide sequence ID" value="NZ_CP008876.1"/>
</dbReference>
<feature type="transmembrane region" description="Helical" evidence="1">
    <location>
        <begin position="25"/>
        <end position="47"/>
    </location>
</feature>
<keyword evidence="1" id="KW-0812">Transmembrane</keyword>
<feature type="transmembrane region" description="Helical" evidence="1">
    <location>
        <begin position="350"/>
        <end position="371"/>
    </location>
</feature>
<dbReference type="GeneID" id="34221651"/>
<feature type="transmembrane region" description="Helical" evidence="1">
    <location>
        <begin position="134"/>
        <end position="150"/>
    </location>
</feature>
<dbReference type="HOGENOM" id="CLU_054332_0_0_9"/>
<name>A0A075LNN7_9BACI</name>
<accession>A0A075LNN7</accession>
<evidence type="ECO:0000256" key="1">
    <source>
        <dbReference type="SAM" id="Phobius"/>
    </source>
</evidence>
<dbReference type="GO" id="GO:0016020">
    <property type="term" value="C:membrane"/>
    <property type="evidence" value="ECO:0007669"/>
    <property type="project" value="InterPro"/>
</dbReference>
<evidence type="ECO:0000313" key="2">
    <source>
        <dbReference type="EMBL" id="AIF66033.1"/>
    </source>
</evidence>
<dbReference type="AlphaFoldDB" id="A0A075LNN7"/>
<feature type="transmembrane region" description="Helical" evidence="1">
    <location>
        <begin position="101"/>
        <end position="128"/>
    </location>
</feature>
<feature type="transmembrane region" description="Helical" evidence="1">
    <location>
        <begin position="286"/>
        <end position="305"/>
    </location>
</feature>
<feature type="transmembrane region" description="Helical" evidence="1">
    <location>
        <begin position="192"/>
        <end position="210"/>
    </location>
</feature>
<keyword evidence="1" id="KW-1133">Transmembrane helix</keyword>
<gene>
    <name evidence="2" type="ORF">GZ22_04895</name>
</gene>
<dbReference type="PIRSF" id="PIRSF037259">
    <property type="entry name" value="EcsB_ABC"/>
    <property type="match status" value="1"/>
</dbReference>
<sequence>MFNAETFFKQRLTDHMKEMNRYLRYIFNQHLMIAMLFLISGLAYYYQQWLEGLTPDFPAALLIGAVFGLLASYSPVRTLLKEADLIFMLPLEPKLHRYFKLTIGYSFFTQLYLLVLAAAALAPLFFAADLGEGFLSYLLVFIVLLVFKLWNLHMNWWMLKIRNVNIRRMEQTLRLVLNVGSFWLFLRGNLIAATVLTILFVVLLFVDYTITRKQGGLAWDLLIEKDQARMQAFYRIANQFADVPHLKTKVHKRQSIVNLFTKRVPFEQKHTYDYLFRITFVRGGDYFGLFLRLTILAGVIIYFIPNLWVQLAFALLFLYLTGFQLIGMWKHHRTIAWMDLYPVAGDTRKRALLSLLQQLAIIQAVLLSLVFLLRVDVVGFVLALVAGLAFGLGFVRMYVPKRLK</sequence>
<proteinExistence type="predicted"/>
<dbReference type="Pfam" id="PF05975">
    <property type="entry name" value="EcsB"/>
    <property type="match status" value="1"/>
</dbReference>
<feature type="transmembrane region" description="Helical" evidence="1">
    <location>
        <begin position="311"/>
        <end position="329"/>
    </location>
</feature>
<protein>
    <submittedName>
        <fullName evidence="2">ABC transporter permease</fullName>
    </submittedName>
</protein>
<reference evidence="2 3" key="1">
    <citation type="submission" date="2014-07" db="EMBL/GenBank/DDBJ databases">
        <title>Complete genome sequence of a moderately halophilic bacterium Terribacillus aidingensis MP602, isolated from Cryptomeria fortunei in Tianmu mountain in China.</title>
        <authorList>
            <person name="Wang Y."/>
            <person name="Lu P."/>
            <person name="Zhang L."/>
        </authorList>
    </citation>
    <scope>NUCLEOTIDE SEQUENCE [LARGE SCALE GENOMIC DNA]</scope>
    <source>
        <strain evidence="2 3">MP602</strain>
    </source>
</reference>
<feature type="transmembrane region" description="Helical" evidence="1">
    <location>
        <begin position="171"/>
        <end position="186"/>
    </location>
</feature>
<dbReference type="Proteomes" id="UP000027980">
    <property type="component" value="Chromosome"/>
</dbReference>
<dbReference type="OrthoDB" id="2447941at2"/>
<dbReference type="KEGG" id="tap:GZ22_04895"/>
<feature type="transmembrane region" description="Helical" evidence="1">
    <location>
        <begin position="377"/>
        <end position="399"/>
    </location>
</feature>
<evidence type="ECO:0000313" key="3">
    <source>
        <dbReference type="Proteomes" id="UP000027980"/>
    </source>
</evidence>
<feature type="transmembrane region" description="Helical" evidence="1">
    <location>
        <begin position="59"/>
        <end position="80"/>
    </location>
</feature>